<organism evidence="2 3">
    <name type="scientific">Roridomyces roridus</name>
    <dbReference type="NCBI Taxonomy" id="1738132"/>
    <lineage>
        <taxon>Eukaryota</taxon>
        <taxon>Fungi</taxon>
        <taxon>Dikarya</taxon>
        <taxon>Basidiomycota</taxon>
        <taxon>Agaricomycotina</taxon>
        <taxon>Agaricomycetes</taxon>
        <taxon>Agaricomycetidae</taxon>
        <taxon>Agaricales</taxon>
        <taxon>Marasmiineae</taxon>
        <taxon>Mycenaceae</taxon>
        <taxon>Roridomyces</taxon>
    </lineage>
</organism>
<keyword evidence="3" id="KW-1185">Reference proteome</keyword>
<keyword evidence="1" id="KW-1133">Transmembrane helix</keyword>
<dbReference type="EMBL" id="JARKIF010000003">
    <property type="protein sequence ID" value="KAJ7643639.1"/>
    <property type="molecule type" value="Genomic_DNA"/>
</dbReference>
<keyword evidence="1" id="KW-0472">Membrane</keyword>
<feature type="transmembrane region" description="Helical" evidence="1">
    <location>
        <begin position="23"/>
        <end position="41"/>
    </location>
</feature>
<protein>
    <submittedName>
        <fullName evidence="2">Uncharacterized protein</fullName>
    </submittedName>
</protein>
<dbReference type="Proteomes" id="UP001221142">
    <property type="component" value="Unassembled WGS sequence"/>
</dbReference>
<comment type="caution">
    <text evidence="2">The sequence shown here is derived from an EMBL/GenBank/DDBJ whole genome shotgun (WGS) entry which is preliminary data.</text>
</comment>
<gene>
    <name evidence="2" type="ORF">FB45DRAFT_895634</name>
</gene>
<keyword evidence="1" id="KW-0812">Transmembrane</keyword>
<dbReference type="AlphaFoldDB" id="A0AAD7FWQ1"/>
<reference evidence="2" key="1">
    <citation type="submission" date="2023-03" db="EMBL/GenBank/DDBJ databases">
        <title>Massive genome expansion in bonnet fungi (Mycena s.s.) driven by repeated elements and novel gene families across ecological guilds.</title>
        <authorList>
            <consortium name="Lawrence Berkeley National Laboratory"/>
            <person name="Harder C.B."/>
            <person name="Miyauchi S."/>
            <person name="Viragh M."/>
            <person name="Kuo A."/>
            <person name="Thoen E."/>
            <person name="Andreopoulos B."/>
            <person name="Lu D."/>
            <person name="Skrede I."/>
            <person name="Drula E."/>
            <person name="Henrissat B."/>
            <person name="Morin E."/>
            <person name="Kohler A."/>
            <person name="Barry K."/>
            <person name="LaButti K."/>
            <person name="Morin E."/>
            <person name="Salamov A."/>
            <person name="Lipzen A."/>
            <person name="Mereny Z."/>
            <person name="Hegedus B."/>
            <person name="Baldrian P."/>
            <person name="Stursova M."/>
            <person name="Weitz H."/>
            <person name="Taylor A."/>
            <person name="Grigoriev I.V."/>
            <person name="Nagy L.G."/>
            <person name="Martin F."/>
            <person name="Kauserud H."/>
        </authorList>
    </citation>
    <scope>NUCLEOTIDE SEQUENCE</scope>
    <source>
        <strain evidence="2">9284</strain>
    </source>
</reference>
<sequence>MHDLTSLQSSLLFGSLSLIPNNTLRYILLALFALLTVGHAIHLQRPSVRLSCVERQVDKTETTFRHAKSYCSKDFFCLGEQGLRLLEVKRTLSRVKCCILGSMAVLTWKKYRMLSKDIEACATDLKKIQAVVELILEVERQRRLTEDITDTKAMLSGFRAATQTRGSSHIRIRAMSGSSLTHQPGIRS</sequence>
<proteinExistence type="predicted"/>
<feature type="non-terminal residue" evidence="2">
    <location>
        <position position="1"/>
    </location>
</feature>
<evidence type="ECO:0000256" key="1">
    <source>
        <dbReference type="SAM" id="Phobius"/>
    </source>
</evidence>
<evidence type="ECO:0000313" key="3">
    <source>
        <dbReference type="Proteomes" id="UP001221142"/>
    </source>
</evidence>
<accession>A0AAD7FWQ1</accession>
<name>A0AAD7FWQ1_9AGAR</name>
<evidence type="ECO:0000313" key="2">
    <source>
        <dbReference type="EMBL" id="KAJ7643639.1"/>
    </source>
</evidence>